<evidence type="ECO:0000313" key="1">
    <source>
        <dbReference type="EMBL" id="KKD39983.1"/>
    </source>
</evidence>
<name>A0A0F5YMI1_9CYAN</name>
<accession>A0A0F5YMI1</accession>
<protein>
    <submittedName>
        <fullName evidence="1">Uncharacterized protein</fullName>
    </submittedName>
</protein>
<comment type="caution">
    <text evidence="1">The sequence shown here is derived from an EMBL/GenBank/DDBJ whole genome shotgun (WGS) entry which is preliminary data.</text>
</comment>
<reference evidence="1 2" key="1">
    <citation type="submission" date="2015-06" db="EMBL/GenBank/DDBJ databases">
        <title>Draft genome assembly of filamentous brackish cyanobacterium Limnoraphis robusta strain CS-951.</title>
        <authorList>
            <person name="Willis A."/>
            <person name="Parks M."/>
            <person name="Burford M.A."/>
        </authorList>
    </citation>
    <scope>NUCLEOTIDE SEQUENCE [LARGE SCALE GENOMIC DNA]</scope>
    <source>
        <strain evidence="1 2">CS-951</strain>
    </source>
</reference>
<gene>
    <name evidence="1" type="ORF">WN50_00340</name>
</gene>
<sequence length="232" mass="27604">MDQQIKGLIEQVYQFERTSPQARKALTRLLIFVQRHPDLYRSSHPDYSEALNRTLEWMCRNLQSFEPRSASIEQSLIRWINGYLKWRVRDLYSPDSYYQRHVSFDIPIINREGESTTLMDLFVDQKTLIGIEGWIEGIQKERRVSIGDAVWEYIEQDPENLLKSCYPKKQPECHCQILAKRLLLQQPPQKISEIAREYNISNQTLYSHWKRKCLPLLQTISDQISQRFGLEK</sequence>
<organism evidence="1 2">
    <name type="scientific">Limnoraphis robusta CS-951</name>
    <dbReference type="NCBI Taxonomy" id="1637645"/>
    <lineage>
        <taxon>Bacteria</taxon>
        <taxon>Bacillati</taxon>
        <taxon>Cyanobacteriota</taxon>
        <taxon>Cyanophyceae</taxon>
        <taxon>Oscillatoriophycideae</taxon>
        <taxon>Oscillatoriales</taxon>
        <taxon>Sirenicapillariaceae</taxon>
        <taxon>Limnoraphis</taxon>
    </lineage>
</organism>
<dbReference type="Proteomes" id="UP000033607">
    <property type="component" value="Unassembled WGS sequence"/>
</dbReference>
<dbReference type="RefSeq" id="WP_046276500.1">
    <property type="nucleotide sequence ID" value="NZ_LATL02000146.1"/>
</dbReference>
<dbReference type="EMBL" id="LATL02000146">
    <property type="protein sequence ID" value="KKD39983.1"/>
    <property type="molecule type" value="Genomic_DNA"/>
</dbReference>
<dbReference type="OrthoDB" id="458886at2"/>
<proteinExistence type="predicted"/>
<dbReference type="AlphaFoldDB" id="A0A0F5YMI1"/>
<evidence type="ECO:0000313" key="2">
    <source>
        <dbReference type="Proteomes" id="UP000033607"/>
    </source>
</evidence>